<gene>
    <name evidence="3" type="ORF">CDAR_476031</name>
</gene>
<feature type="transmembrane region" description="Helical" evidence="2">
    <location>
        <begin position="116"/>
        <end position="134"/>
    </location>
</feature>
<evidence type="ECO:0000256" key="1">
    <source>
        <dbReference type="SAM" id="MobiDB-lite"/>
    </source>
</evidence>
<keyword evidence="2" id="KW-0812">Transmembrane</keyword>
<feature type="region of interest" description="Disordered" evidence="1">
    <location>
        <begin position="32"/>
        <end position="53"/>
    </location>
</feature>
<accession>A0AAV4PC02</accession>
<evidence type="ECO:0008006" key="5">
    <source>
        <dbReference type="Google" id="ProtNLM"/>
    </source>
</evidence>
<dbReference type="EMBL" id="BPLQ01002493">
    <property type="protein sequence ID" value="GIX93434.1"/>
    <property type="molecule type" value="Genomic_DNA"/>
</dbReference>
<reference evidence="3 4" key="1">
    <citation type="submission" date="2021-06" db="EMBL/GenBank/DDBJ databases">
        <title>Caerostris darwini draft genome.</title>
        <authorList>
            <person name="Kono N."/>
            <person name="Arakawa K."/>
        </authorList>
    </citation>
    <scope>NUCLEOTIDE SEQUENCE [LARGE SCALE GENOMIC DNA]</scope>
</reference>
<dbReference type="AlphaFoldDB" id="A0AAV4PC02"/>
<comment type="caution">
    <text evidence="3">The sequence shown here is derived from an EMBL/GenBank/DDBJ whole genome shotgun (WGS) entry which is preliminary data.</text>
</comment>
<protein>
    <recommendedName>
        <fullName evidence="5">Pentatricopeptide repeat-containing protein</fullName>
    </recommendedName>
</protein>
<organism evidence="3 4">
    <name type="scientific">Caerostris darwini</name>
    <dbReference type="NCBI Taxonomy" id="1538125"/>
    <lineage>
        <taxon>Eukaryota</taxon>
        <taxon>Metazoa</taxon>
        <taxon>Ecdysozoa</taxon>
        <taxon>Arthropoda</taxon>
        <taxon>Chelicerata</taxon>
        <taxon>Arachnida</taxon>
        <taxon>Araneae</taxon>
        <taxon>Araneomorphae</taxon>
        <taxon>Entelegynae</taxon>
        <taxon>Araneoidea</taxon>
        <taxon>Araneidae</taxon>
        <taxon>Caerostris</taxon>
    </lineage>
</organism>
<keyword evidence="2" id="KW-1133">Transmembrane helix</keyword>
<evidence type="ECO:0000313" key="3">
    <source>
        <dbReference type="EMBL" id="GIX93434.1"/>
    </source>
</evidence>
<proteinExistence type="predicted"/>
<dbReference type="Proteomes" id="UP001054837">
    <property type="component" value="Unassembled WGS sequence"/>
</dbReference>
<evidence type="ECO:0000313" key="4">
    <source>
        <dbReference type="Proteomes" id="UP001054837"/>
    </source>
</evidence>
<keyword evidence="2" id="KW-0472">Membrane</keyword>
<feature type="compositionally biased region" description="Basic and acidic residues" evidence="1">
    <location>
        <begin position="33"/>
        <end position="53"/>
    </location>
</feature>
<evidence type="ECO:0000256" key="2">
    <source>
        <dbReference type="SAM" id="Phobius"/>
    </source>
</evidence>
<keyword evidence="4" id="KW-1185">Reference proteome</keyword>
<sequence length="279" mass="31694">MSLDGTEAIIDRINAGPNLVQKRRSYLLGPAKKAPDFGKQDHTHFRTSHDSHPLVRHNTPISIPNLKFSRKRKRKIVNEKLRGWGWSNEVTAAAAANSIWSVDHAKNRNPVKRRGLFFSYVLVLQSICGLWSVIKIVKTLSFLSLFDGCSEMYCSKSSHSTYVYTPGNCVLDLFRKKLFSRLKENGNAASEMTNKMAMNYQYGNCTAEELKSFSILALMIEDGIKLKQNCSYICDVYRQGMQKKKNQGRSLDMYAVRANEITARRELSKTITGMVTDIH</sequence>
<name>A0AAV4PC02_9ARAC</name>